<proteinExistence type="inferred from homology"/>
<dbReference type="AlphaFoldDB" id="A0A8J3ZRP2"/>
<dbReference type="PANTHER" id="PTHR33495:SF2">
    <property type="entry name" value="ANTI-SIGMA FACTOR ANTAGONIST TM_1081-RELATED"/>
    <property type="match status" value="1"/>
</dbReference>
<dbReference type="GO" id="GO:0043856">
    <property type="term" value="F:anti-sigma factor antagonist activity"/>
    <property type="evidence" value="ECO:0007669"/>
    <property type="project" value="InterPro"/>
</dbReference>
<gene>
    <name evidence="5" type="ORF">Voc01_016450</name>
</gene>
<dbReference type="Pfam" id="PF01740">
    <property type="entry name" value="STAS"/>
    <property type="match status" value="1"/>
</dbReference>
<sequence>MASTAISDIKVPQSWPRSAQDRKEPNSVDVSRTVDGDGVATIALSGDVDLVVADGLLGALSEVIDDAATTRVVVDMSRVRFWDSSGVGALVAAYRRASERGTPLVVGEMSEQVRQILHLTGLHQLLTTVGR</sequence>
<evidence type="ECO:0000256" key="3">
    <source>
        <dbReference type="SAM" id="MobiDB-lite"/>
    </source>
</evidence>
<evidence type="ECO:0000313" key="5">
    <source>
        <dbReference type="EMBL" id="GIJ66728.1"/>
    </source>
</evidence>
<name>A0A8J3ZRP2_9ACTN</name>
<dbReference type="PANTHER" id="PTHR33495">
    <property type="entry name" value="ANTI-SIGMA FACTOR ANTAGONIST TM_1081-RELATED-RELATED"/>
    <property type="match status" value="1"/>
</dbReference>
<dbReference type="CDD" id="cd07043">
    <property type="entry name" value="STAS_anti-anti-sigma_factors"/>
    <property type="match status" value="1"/>
</dbReference>
<evidence type="ECO:0000313" key="6">
    <source>
        <dbReference type="Proteomes" id="UP000635606"/>
    </source>
</evidence>
<dbReference type="SUPFAM" id="SSF52091">
    <property type="entry name" value="SpoIIaa-like"/>
    <property type="match status" value="1"/>
</dbReference>
<reference evidence="5" key="1">
    <citation type="submission" date="2021-01" db="EMBL/GenBank/DDBJ databases">
        <title>Whole genome shotgun sequence of Virgisporangium ochraceum NBRC 16418.</title>
        <authorList>
            <person name="Komaki H."/>
            <person name="Tamura T."/>
        </authorList>
    </citation>
    <scope>NUCLEOTIDE SEQUENCE</scope>
    <source>
        <strain evidence="5">NBRC 16418</strain>
    </source>
</reference>
<dbReference type="EMBL" id="BOPH01000020">
    <property type="protein sequence ID" value="GIJ66728.1"/>
    <property type="molecule type" value="Genomic_DNA"/>
</dbReference>
<dbReference type="InterPro" id="IPR036513">
    <property type="entry name" value="STAS_dom_sf"/>
</dbReference>
<feature type="domain" description="STAS" evidence="4">
    <location>
        <begin position="37"/>
        <end position="131"/>
    </location>
</feature>
<feature type="region of interest" description="Disordered" evidence="3">
    <location>
        <begin position="1"/>
        <end position="32"/>
    </location>
</feature>
<evidence type="ECO:0000256" key="1">
    <source>
        <dbReference type="ARBA" id="ARBA00009013"/>
    </source>
</evidence>
<dbReference type="NCBIfam" id="TIGR00377">
    <property type="entry name" value="ant_ant_sig"/>
    <property type="match status" value="1"/>
</dbReference>
<keyword evidence="6" id="KW-1185">Reference proteome</keyword>
<organism evidence="5 6">
    <name type="scientific">Virgisporangium ochraceum</name>
    <dbReference type="NCBI Taxonomy" id="65505"/>
    <lineage>
        <taxon>Bacteria</taxon>
        <taxon>Bacillati</taxon>
        <taxon>Actinomycetota</taxon>
        <taxon>Actinomycetes</taxon>
        <taxon>Micromonosporales</taxon>
        <taxon>Micromonosporaceae</taxon>
        <taxon>Virgisporangium</taxon>
    </lineage>
</organism>
<comment type="similarity">
    <text evidence="1 2">Belongs to the anti-sigma-factor antagonist family.</text>
</comment>
<dbReference type="Proteomes" id="UP000635606">
    <property type="component" value="Unassembled WGS sequence"/>
</dbReference>
<comment type="caution">
    <text evidence="5">The sequence shown here is derived from an EMBL/GenBank/DDBJ whole genome shotgun (WGS) entry which is preliminary data.</text>
</comment>
<dbReference type="InterPro" id="IPR002645">
    <property type="entry name" value="STAS_dom"/>
</dbReference>
<dbReference type="InterPro" id="IPR003658">
    <property type="entry name" value="Anti-sigma_ant"/>
</dbReference>
<protein>
    <recommendedName>
        <fullName evidence="2">Anti-sigma factor antagonist</fullName>
    </recommendedName>
</protein>
<evidence type="ECO:0000259" key="4">
    <source>
        <dbReference type="PROSITE" id="PS50801"/>
    </source>
</evidence>
<accession>A0A8J3ZRP2</accession>
<dbReference type="PROSITE" id="PS50801">
    <property type="entry name" value="STAS"/>
    <property type="match status" value="1"/>
</dbReference>
<evidence type="ECO:0000256" key="2">
    <source>
        <dbReference type="RuleBase" id="RU003749"/>
    </source>
</evidence>
<dbReference type="Gene3D" id="3.30.750.24">
    <property type="entry name" value="STAS domain"/>
    <property type="match status" value="1"/>
</dbReference>